<evidence type="ECO:0000313" key="6">
    <source>
        <dbReference type="EMBL" id="KAJ5235524.1"/>
    </source>
</evidence>
<evidence type="ECO:0000256" key="2">
    <source>
        <dbReference type="ARBA" id="ARBA00011353"/>
    </source>
</evidence>
<feature type="compositionally biased region" description="Polar residues" evidence="4">
    <location>
        <begin position="217"/>
        <end position="264"/>
    </location>
</feature>
<feature type="compositionally biased region" description="Basic and acidic residues" evidence="4">
    <location>
        <begin position="96"/>
        <end position="109"/>
    </location>
</feature>
<dbReference type="PANTHER" id="PTHR22812">
    <property type="entry name" value="CHROMOBOX PROTEIN"/>
    <property type="match status" value="1"/>
</dbReference>
<organism evidence="6 7">
    <name type="scientific">Penicillium citrinum</name>
    <dbReference type="NCBI Taxonomy" id="5077"/>
    <lineage>
        <taxon>Eukaryota</taxon>
        <taxon>Fungi</taxon>
        <taxon>Dikarya</taxon>
        <taxon>Ascomycota</taxon>
        <taxon>Pezizomycotina</taxon>
        <taxon>Eurotiomycetes</taxon>
        <taxon>Eurotiomycetidae</taxon>
        <taxon>Eurotiales</taxon>
        <taxon>Aspergillaceae</taxon>
        <taxon>Penicillium</taxon>
    </lineage>
</organism>
<feature type="compositionally biased region" description="Polar residues" evidence="4">
    <location>
        <begin position="123"/>
        <end position="134"/>
    </location>
</feature>
<dbReference type="AlphaFoldDB" id="A0A9W9TSJ0"/>
<feature type="region of interest" description="Disordered" evidence="4">
    <location>
        <begin position="992"/>
        <end position="1046"/>
    </location>
</feature>
<dbReference type="Proteomes" id="UP001147733">
    <property type="component" value="Unassembled WGS sequence"/>
</dbReference>
<feature type="compositionally biased region" description="Polar residues" evidence="4">
    <location>
        <begin position="995"/>
        <end position="1008"/>
    </location>
</feature>
<dbReference type="SUPFAM" id="SSF54160">
    <property type="entry name" value="Chromo domain-like"/>
    <property type="match status" value="1"/>
</dbReference>
<keyword evidence="3" id="KW-0539">Nucleus</keyword>
<keyword evidence="7" id="KW-1185">Reference proteome</keyword>
<dbReference type="GO" id="GO:0005634">
    <property type="term" value="C:nucleus"/>
    <property type="evidence" value="ECO:0007669"/>
    <property type="project" value="UniProtKB-SubCell"/>
</dbReference>
<feature type="region of interest" description="Disordered" evidence="4">
    <location>
        <begin position="96"/>
        <end position="275"/>
    </location>
</feature>
<dbReference type="GO" id="GO:0006338">
    <property type="term" value="P:chromatin remodeling"/>
    <property type="evidence" value="ECO:0007669"/>
    <property type="project" value="UniProtKB-ARBA"/>
</dbReference>
<feature type="compositionally biased region" description="Polar residues" evidence="4">
    <location>
        <begin position="11"/>
        <end position="25"/>
    </location>
</feature>
<protein>
    <recommendedName>
        <fullName evidence="5">Chromo domain-containing protein</fullName>
    </recommendedName>
</protein>
<dbReference type="OrthoDB" id="1918685at2759"/>
<feature type="region of interest" description="Disordered" evidence="4">
    <location>
        <begin position="1"/>
        <end position="32"/>
    </location>
</feature>
<sequence length="1046" mass="118021">MPSDIEMGDADQQSENGSVTTSESSQADEYDVEEILAEKGQKKKKVYLVKWLGYPVYRSSWEPRSSFHNDAPLNDWEAKLAKIKAKQLPPFDVKAFEKDVKRRENETQARRQARRRRREAHQIENQLALKSTLFSDDEDSVDKEAALFVSTDSSYSDDSSDDSFDDTSGDDSEALASTTLAHSHSPPGGSKHLRSTTELPVGSEKPTESAPRPALNVSRTTPGLNQVASKTAQNPQHTTSTPKSGTAGNPAEHQTSSRKVSTSIKVPPNRAINAPARPPVVLAGFGDMSAAPARDPSHHTNTKWYSRESRWGSDRAPNASDLQLFKPSDATSLRNPPVNASSVPTQALIMNQQKIAIDLWRLRYPRLNEQRLRQSVPTATRYPPRASSIGGRFKDTRIQSQGHHTNYAVRGGQSSANELISRMPVGNPGEDAVLLSKGHFWNRKEVYAHIFFGPEKHFVGQVRICGMPWEFRNKLLRMKSGPRGTLNMWFKEICNVEQYTGLCDLCPGAEGNKLFATCWMIGFKDTNPELFRLAQNLGQRQIIAICSPPSRKDGVAWLLHSRLSSAFDFLAPRPGVIPDNTPLVLSVRASMPPVSILQSLYKERVGMRTPDSADTPFDFGESPSHTPATELHPSAPQERQLSEGPEYLFGRIPSGAHQEIYDSGFFSSQLKITIERLARLKDSSKAENFFLHFPDVEGNEEMCIMREWLKSNDMIVYTNLDPSGWNRFLRNSRCGVVVFHDSFTDFHSLRPCIGKCVLMHELFNVWSIRIHGKIQRTDSRGLRIDTHSQRLFSSGGLILISEDIFRDLKITSILVYWFFYFCREKDNQGWKLVLPPNTWKRLQRRLQDSTNDEETCLLLSIIAWIKRNNSIDVKFPYFREESLSPSRIDEVNTNIVSLPIAGYGSRSENDSPSIPRGLSQQERDMDHLAETFAGWALTKSDCFRRMFILSSVKLPTLRERWQNWGHLVLYEPDDFFKLFKIREEAIMRYVRGEETSQPSNKSARSSLPSHPFHPETATTPADSPAVAGPGDHWKSPSKLHSTSAFK</sequence>
<dbReference type="InterPro" id="IPR051219">
    <property type="entry name" value="Heterochromatin_chromo-domain"/>
</dbReference>
<reference evidence="6" key="1">
    <citation type="submission" date="2022-11" db="EMBL/GenBank/DDBJ databases">
        <authorList>
            <person name="Petersen C."/>
        </authorList>
    </citation>
    <scope>NUCLEOTIDE SEQUENCE</scope>
    <source>
        <strain evidence="6">IBT 23319</strain>
    </source>
</reference>
<evidence type="ECO:0000313" key="7">
    <source>
        <dbReference type="Proteomes" id="UP001147733"/>
    </source>
</evidence>
<reference evidence="6" key="2">
    <citation type="journal article" date="2023" name="IMA Fungus">
        <title>Comparative genomic study of the Penicillium genus elucidates a diverse pangenome and 15 lateral gene transfer events.</title>
        <authorList>
            <person name="Petersen C."/>
            <person name="Sorensen T."/>
            <person name="Nielsen M.R."/>
            <person name="Sondergaard T.E."/>
            <person name="Sorensen J.L."/>
            <person name="Fitzpatrick D.A."/>
            <person name="Frisvad J.C."/>
            <person name="Nielsen K.L."/>
        </authorList>
    </citation>
    <scope>NUCLEOTIDE SEQUENCE</scope>
    <source>
        <strain evidence="6">IBT 23319</strain>
    </source>
</reference>
<dbReference type="EMBL" id="JAPQKT010000003">
    <property type="protein sequence ID" value="KAJ5235524.1"/>
    <property type="molecule type" value="Genomic_DNA"/>
</dbReference>
<feature type="compositionally biased region" description="Acidic residues" evidence="4">
    <location>
        <begin position="158"/>
        <end position="173"/>
    </location>
</feature>
<dbReference type="InterPro" id="IPR023780">
    <property type="entry name" value="Chromo_domain"/>
</dbReference>
<dbReference type="InterPro" id="IPR000953">
    <property type="entry name" value="Chromo/chromo_shadow_dom"/>
</dbReference>
<dbReference type="SMART" id="SM00298">
    <property type="entry name" value="CHROMO"/>
    <property type="match status" value="1"/>
</dbReference>
<feature type="region of interest" description="Disordered" evidence="4">
    <location>
        <begin position="608"/>
        <end position="640"/>
    </location>
</feature>
<evidence type="ECO:0000256" key="3">
    <source>
        <dbReference type="ARBA" id="ARBA00023242"/>
    </source>
</evidence>
<feature type="compositionally biased region" description="Low complexity" evidence="4">
    <location>
        <begin position="266"/>
        <end position="275"/>
    </location>
</feature>
<dbReference type="GeneID" id="81382779"/>
<dbReference type="InterPro" id="IPR016197">
    <property type="entry name" value="Chromo-like_dom_sf"/>
</dbReference>
<feature type="domain" description="Chromo" evidence="5">
    <location>
        <begin position="30"/>
        <end position="72"/>
    </location>
</feature>
<name>A0A9W9TSJ0_PENCI</name>
<comment type="caution">
    <text evidence="6">The sequence shown here is derived from an EMBL/GenBank/DDBJ whole genome shotgun (WGS) entry which is preliminary data.</text>
</comment>
<dbReference type="RefSeq" id="XP_056503024.1">
    <property type="nucleotide sequence ID" value="XM_056643612.1"/>
</dbReference>
<dbReference type="Gene3D" id="2.40.50.40">
    <property type="match status" value="1"/>
</dbReference>
<dbReference type="Pfam" id="PF00385">
    <property type="entry name" value="Chromo"/>
    <property type="match status" value="1"/>
</dbReference>
<accession>A0A9W9TSJ0</accession>
<evidence type="ECO:0000256" key="1">
    <source>
        <dbReference type="ARBA" id="ARBA00004123"/>
    </source>
</evidence>
<dbReference type="PROSITE" id="PS50013">
    <property type="entry name" value="CHROMO_2"/>
    <property type="match status" value="1"/>
</dbReference>
<proteinExistence type="predicted"/>
<dbReference type="CDD" id="cd18966">
    <property type="entry name" value="chromodomain"/>
    <property type="match status" value="1"/>
</dbReference>
<evidence type="ECO:0000259" key="5">
    <source>
        <dbReference type="PROSITE" id="PS50013"/>
    </source>
</evidence>
<feature type="region of interest" description="Disordered" evidence="4">
    <location>
        <begin position="291"/>
        <end position="316"/>
    </location>
</feature>
<comment type="subcellular location">
    <subcellularLocation>
        <location evidence="1">Nucleus</location>
    </subcellularLocation>
</comment>
<comment type="subunit">
    <text evidence="2">Component of the NuA4 histone acetyltransferase complex.</text>
</comment>
<evidence type="ECO:0000256" key="4">
    <source>
        <dbReference type="SAM" id="MobiDB-lite"/>
    </source>
</evidence>
<gene>
    <name evidence="6" type="ORF">N7469_004692</name>
</gene>